<keyword evidence="2" id="KW-1185">Reference proteome</keyword>
<proteinExistence type="predicted"/>
<organism evidence="1 2">
    <name type="scientific">Halovivax cerinus</name>
    <dbReference type="NCBI Taxonomy" id="1487865"/>
    <lineage>
        <taxon>Archaea</taxon>
        <taxon>Methanobacteriati</taxon>
        <taxon>Methanobacteriota</taxon>
        <taxon>Stenosarchaea group</taxon>
        <taxon>Halobacteria</taxon>
        <taxon>Halobacteriales</taxon>
        <taxon>Natrialbaceae</taxon>
        <taxon>Halovivax</taxon>
    </lineage>
</organism>
<comment type="caution">
    <text evidence="1">The sequence shown here is derived from an EMBL/GenBank/DDBJ whole genome shotgun (WGS) entry which is preliminary data.</text>
</comment>
<protein>
    <recommendedName>
        <fullName evidence="3">Small CPxCG-related zinc finger protein</fullName>
    </recommendedName>
</protein>
<evidence type="ECO:0000313" key="1">
    <source>
        <dbReference type="EMBL" id="MFC3959302.1"/>
    </source>
</evidence>
<accession>A0ABD5NQF7</accession>
<sequence length="99" mass="10763">MCVGSIRPRYDAIHTVPDPNHVHAATAGAPDDQLRVDVERPIDPNRLGIVSRDQYPPCPHCDEPVITIRTLGPHLHAADPCGCPLDRETVTSMLGGPNR</sequence>
<dbReference type="Proteomes" id="UP001595846">
    <property type="component" value="Unassembled WGS sequence"/>
</dbReference>
<evidence type="ECO:0000313" key="2">
    <source>
        <dbReference type="Proteomes" id="UP001595846"/>
    </source>
</evidence>
<reference evidence="1 2" key="1">
    <citation type="journal article" date="2019" name="Int. J. Syst. Evol. Microbiol.">
        <title>The Global Catalogue of Microorganisms (GCM) 10K type strain sequencing project: providing services to taxonomists for standard genome sequencing and annotation.</title>
        <authorList>
            <consortium name="The Broad Institute Genomics Platform"/>
            <consortium name="The Broad Institute Genome Sequencing Center for Infectious Disease"/>
            <person name="Wu L."/>
            <person name="Ma J."/>
        </authorList>
    </citation>
    <scope>NUCLEOTIDE SEQUENCE [LARGE SCALE GENOMIC DNA]</scope>
    <source>
        <strain evidence="1 2">IBRC-M 10256</strain>
    </source>
</reference>
<dbReference type="EMBL" id="JBHSAQ010000011">
    <property type="protein sequence ID" value="MFC3959302.1"/>
    <property type="molecule type" value="Genomic_DNA"/>
</dbReference>
<gene>
    <name evidence="1" type="ORF">ACFOUR_13135</name>
</gene>
<dbReference type="AlphaFoldDB" id="A0ABD5NQF7"/>
<name>A0ABD5NQF7_9EURY</name>
<evidence type="ECO:0008006" key="3">
    <source>
        <dbReference type="Google" id="ProtNLM"/>
    </source>
</evidence>